<keyword evidence="12 16" id="KW-0234">DNA repair</keyword>
<dbReference type="InterPro" id="IPR012309">
    <property type="entry name" value="DNA_ligase_ATP-dep_C"/>
</dbReference>
<keyword evidence="11 16" id="KW-0233">DNA recombination</keyword>
<evidence type="ECO:0000256" key="1">
    <source>
        <dbReference type="ARBA" id="ARBA00001946"/>
    </source>
</evidence>
<dbReference type="Pfam" id="PF04679">
    <property type="entry name" value="DNA_ligase_A_C"/>
    <property type="match status" value="1"/>
</dbReference>
<dbReference type="PANTHER" id="PTHR45997">
    <property type="entry name" value="DNA LIGASE 4"/>
    <property type="match status" value="1"/>
</dbReference>
<accession>A0A6A6UCZ1</accession>
<dbReference type="NCBIfam" id="TIGR00574">
    <property type="entry name" value="dnl1"/>
    <property type="match status" value="1"/>
</dbReference>
<evidence type="ECO:0000313" key="22">
    <source>
        <dbReference type="Proteomes" id="UP000799302"/>
    </source>
</evidence>
<keyword evidence="7 16" id="KW-0547">Nucleotide-binding</keyword>
<dbReference type="InterPro" id="IPR001357">
    <property type="entry name" value="BRCT_dom"/>
</dbReference>
<dbReference type="PROSITE" id="PS50160">
    <property type="entry name" value="DNA_LIGASE_A3"/>
    <property type="match status" value="1"/>
</dbReference>
<reference evidence="21" key="1">
    <citation type="journal article" date="2020" name="Stud. Mycol.">
        <title>101 Dothideomycetes genomes: a test case for predicting lifestyles and emergence of pathogens.</title>
        <authorList>
            <person name="Haridas S."/>
            <person name="Albert R."/>
            <person name="Binder M."/>
            <person name="Bloem J."/>
            <person name="Labutti K."/>
            <person name="Salamov A."/>
            <person name="Andreopoulos B."/>
            <person name="Baker S."/>
            <person name="Barry K."/>
            <person name="Bills G."/>
            <person name="Bluhm B."/>
            <person name="Cannon C."/>
            <person name="Castanera R."/>
            <person name="Culley D."/>
            <person name="Daum C."/>
            <person name="Ezra D."/>
            <person name="Gonzalez J."/>
            <person name="Henrissat B."/>
            <person name="Kuo A."/>
            <person name="Liang C."/>
            <person name="Lipzen A."/>
            <person name="Lutzoni F."/>
            <person name="Magnuson J."/>
            <person name="Mondo S."/>
            <person name="Nolan M."/>
            <person name="Ohm R."/>
            <person name="Pangilinan J."/>
            <person name="Park H.-J."/>
            <person name="Ramirez L."/>
            <person name="Alfaro M."/>
            <person name="Sun H."/>
            <person name="Tritt A."/>
            <person name="Yoshinaga Y."/>
            <person name="Zwiers L.-H."/>
            <person name="Turgeon B."/>
            <person name="Goodwin S."/>
            <person name="Spatafora J."/>
            <person name="Crous P."/>
            <person name="Grigoriev I."/>
        </authorList>
    </citation>
    <scope>NUCLEOTIDE SEQUENCE</scope>
    <source>
        <strain evidence="21">CBS 115976</strain>
    </source>
</reference>
<dbReference type="SUPFAM" id="SSF56091">
    <property type="entry name" value="DNA ligase/mRNA capping enzyme, catalytic domain"/>
    <property type="match status" value="1"/>
</dbReference>
<dbReference type="EMBL" id="MU004234">
    <property type="protein sequence ID" value="KAF2670149.1"/>
    <property type="molecule type" value="Genomic_DNA"/>
</dbReference>
<evidence type="ECO:0000256" key="3">
    <source>
        <dbReference type="ARBA" id="ARBA00007572"/>
    </source>
</evidence>
<dbReference type="Proteomes" id="UP000799302">
    <property type="component" value="Unassembled WGS sequence"/>
</dbReference>
<evidence type="ECO:0000256" key="2">
    <source>
        <dbReference type="ARBA" id="ARBA00004123"/>
    </source>
</evidence>
<dbReference type="GO" id="GO:0003677">
    <property type="term" value="F:DNA binding"/>
    <property type="evidence" value="ECO:0007669"/>
    <property type="project" value="InterPro"/>
</dbReference>
<dbReference type="PROSITE" id="PS00333">
    <property type="entry name" value="DNA_LIGASE_A2"/>
    <property type="match status" value="1"/>
</dbReference>
<dbReference type="CDD" id="cd07903">
    <property type="entry name" value="Adenylation_DNA_ligase_IV"/>
    <property type="match status" value="1"/>
</dbReference>
<keyword evidence="13" id="KW-0539">Nucleus</keyword>
<comment type="catalytic activity">
    <reaction evidence="14 16">
        <text>ATP + (deoxyribonucleotide)n-3'-hydroxyl + 5'-phospho-(deoxyribonucleotide)m = (deoxyribonucleotide)n+m + AMP + diphosphate.</text>
        <dbReference type="EC" id="6.5.1.1"/>
    </reaction>
</comment>
<evidence type="ECO:0000313" key="21">
    <source>
        <dbReference type="EMBL" id="KAF2670149.1"/>
    </source>
</evidence>
<organism evidence="21 22">
    <name type="scientific">Microthyrium microscopicum</name>
    <dbReference type="NCBI Taxonomy" id="703497"/>
    <lineage>
        <taxon>Eukaryota</taxon>
        <taxon>Fungi</taxon>
        <taxon>Dikarya</taxon>
        <taxon>Ascomycota</taxon>
        <taxon>Pezizomycotina</taxon>
        <taxon>Dothideomycetes</taxon>
        <taxon>Dothideomycetes incertae sedis</taxon>
        <taxon>Microthyriales</taxon>
        <taxon>Microthyriaceae</taxon>
        <taxon>Microthyrium</taxon>
    </lineage>
</organism>
<dbReference type="PROSITE" id="PS00697">
    <property type="entry name" value="DNA_LIGASE_A1"/>
    <property type="match status" value="1"/>
</dbReference>
<dbReference type="InterPro" id="IPR012340">
    <property type="entry name" value="NA-bd_OB-fold"/>
</dbReference>
<dbReference type="Gene3D" id="1.10.3260.10">
    <property type="entry name" value="DNA ligase, ATP-dependent, N-terminal domain"/>
    <property type="match status" value="1"/>
</dbReference>
<dbReference type="GO" id="GO:0006310">
    <property type="term" value="P:DNA recombination"/>
    <property type="evidence" value="ECO:0007669"/>
    <property type="project" value="UniProtKB-KW"/>
</dbReference>
<proteinExistence type="inferred from homology"/>
<dbReference type="InterPro" id="IPR012308">
    <property type="entry name" value="DNA_ligase_ATP-dep_N"/>
</dbReference>
<dbReference type="InterPro" id="IPR044125">
    <property type="entry name" value="Adenylation_DNA_ligase_IV"/>
</dbReference>
<name>A0A6A6UCZ1_9PEZI</name>
<dbReference type="AlphaFoldDB" id="A0A6A6UCZ1"/>
<dbReference type="EC" id="6.5.1.1" evidence="16"/>
<dbReference type="InterPro" id="IPR036420">
    <property type="entry name" value="BRCT_dom_sf"/>
</dbReference>
<evidence type="ECO:0000256" key="15">
    <source>
        <dbReference type="ARBA" id="ARBA00043870"/>
    </source>
</evidence>
<feature type="region of interest" description="Disordered" evidence="18">
    <location>
        <begin position="61"/>
        <end position="80"/>
    </location>
</feature>
<comment type="function">
    <text evidence="15">DNA ligase involved in DNA non-homologous end joining (NHEJ); required for double-strand break (DSB) repair.</text>
</comment>
<gene>
    <name evidence="21" type="ORF">BT63DRAFT_424102</name>
</gene>
<dbReference type="InterPro" id="IPR000977">
    <property type="entry name" value="DNA_ligase_ATP-dep"/>
</dbReference>
<dbReference type="Gene3D" id="2.40.50.140">
    <property type="entry name" value="Nucleic acid-binding proteins"/>
    <property type="match status" value="1"/>
</dbReference>
<dbReference type="SUPFAM" id="SSF50249">
    <property type="entry name" value="Nucleic acid-binding proteins"/>
    <property type="match status" value="1"/>
</dbReference>
<evidence type="ECO:0000256" key="11">
    <source>
        <dbReference type="ARBA" id="ARBA00023172"/>
    </source>
</evidence>
<dbReference type="GO" id="GO:0032807">
    <property type="term" value="C:DNA ligase IV complex"/>
    <property type="evidence" value="ECO:0007669"/>
    <property type="project" value="TreeGrafter"/>
</dbReference>
<feature type="domain" description="BRCT" evidence="20">
    <location>
        <begin position="875"/>
        <end position="973"/>
    </location>
</feature>
<feature type="domain" description="ATP-dependent DNA ligase family profile" evidence="19">
    <location>
        <begin position="425"/>
        <end position="549"/>
    </location>
</feature>
<evidence type="ECO:0000256" key="13">
    <source>
        <dbReference type="ARBA" id="ARBA00023242"/>
    </source>
</evidence>
<dbReference type="OrthoDB" id="151490at2759"/>
<keyword evidence="6" id="KW-0677">Repeat</keyword>
<dbReference type="PROSITE" id="PS50172">
    <property type="entry name" value="BRCT"/>
    <property type="match status" value="2"/>
</dbReference>
<evidence type="ECO:0000256" key="14">
    <source>
        <dbReference type="ARBA" id="ARBA00034003"/>
    </source>
</evidence>
<evidence type="ECO:0000256" key="6">
    <source>
        <dbReference type="ARBA" id="ARBA00022737"/>
    </source>
</evidence>
<keyword evidence="5" id="KW-0479">Metal-binding</keyword>
<keyword evidence="10" id="KW-0460">Magnesium</keyword>
<evidence type="ECO:0000259" key="20">
    <source>
        <dbReference type="PROSITE" id="PS50172"/>
    </source>
</evidence>
<evidence type="ECO:0000256" key="4">
    <source>
        <dbReference type="ARBA" id="ARBA00022598"/>
    </source>
</evidence>
<dbReference type="GO" id="GO:0006297">
    <property type="term" value="P:nucleotide-excision repair, DNA gap filling"/>
    <property type="evidence" value="ECO:0007669"/>
    <property type="project" value="TreeGrafter"/>
</dbReference>
<dbReference type="CDD" id="cd07968">
    <property type="entry name" value="OBF_DNA_ligase_IV"/>
    <property type="match status" value="1"/>
</dbReference>
<dbReference type="GO" id="GO:0071897">
    <property type="term" value="P:DNA biosynthetic process"/>
    <property type="evidence" value="ECO:0007669"/>
    <property type="project" value="InterPro"/>
</dbReference>
<evidence type="ECO:0000259" key="19">
    <source>
        <dbReference type="PROSITE" id="PS50160"/>
    </source>
</evidence>
<evidence type="ECO:0000256" key="12">
    <source>
        <dbReference type="ARBA" id="ARBA00023204"/>
    </source>
</evidence>
<dbReference type="CDD" id="cd17722">
    <property type="entry name" value="BRCT_DNA_ligase_IV_rpt1"/>
    <property type="match status" value="1"/>
</dbReference>
<evidence type="ECO:0000256" key="10">
    <source>
        <dbReference type="ARBA" id="ARBA00022842"/>
    </source>
</evidence>
<dbReference type="GO" id="GO:0003910">
    <property type="term" value="F:DNA ligase (ATP) activity"/>
    <property type="evidence" value="ECO:0007669"/>
    <property type="project" value="UniProtKB-EC"/>
</dbReference>
<evidence type="ECO:0000256" key="17">
    <source>
        <dbReference type="RuleBase" id="RU004196"/>
    </source>
</evidence>
<dbReference type="Gene3D" id="3.40.50.10190">
    <property type="entry name" value="BRCT domain"/>
    <property type="match status" value="2"/>
</dbReference>
<dbReference type="FunFam" id="1.10.3260.10:FF:000008">
    <property type="entry name" value="DNA ligase 4"/>
    <property type="match status" value="1"/>
</dbReference>
<dbReference type="GO" id="GO:0006303">
    <property type="term" value="P:double-strand break repair via nonhomologous end joining"/>
    <property type="evidence" value="ECO:0007669"/>
    <property type="project" value="TreeGrafter"/>
</dbReference>
<protein>
    <recommendedName>
        <fullName evidence="16">DNA ligase</fullName>
        <ecNumber evidence="16">6.5.1.1</ecNumber>
    </recommendedName>
</protein>
<evidence type="ECO:0000256" key="5">
    <source>
        <dbReference type="ARBA" id="ARBA00022723"/>
    </source>
</evidence>
<dbReference type="InterPro" id="IPR036599">
    <property type="entry name" value="DNA_ligase_N_sf"/>
</dbReference>
<dbReference type="PANTHER" id="PTHR45997:SF1">
    <property type="entry name" value="DNA LIGASE 4"/>
    <property type="match status" value="1"/>
</dbReference>
<dbReference type="GO" id="GO:0005524">
    <property type="term" value="F:ATP binding"/>
    <property type="evidence" value="ECO:0007669"/>
    <property type="project" value="UniProtKB-KW"/>
</dbReference>
<evidence type="ECO:0000256" key="8">
    <source>
        <dbReference type="ARBA" id="ARBA00022763"/>
    </source>
</evidence>
<dbReference type="SMART" id="SM00292">
    <property type="entry name" value="BRCT"/>
    <property type="match status" value="2"/>
</dbReference>
<dbReference type="Pfam" id="PF04675">
    <property type="entry name" value="DNA_ligase_A_N"/>
    <property type="match status" value="1"/>
</dbReference>
<comment type="similarity">
    <text evidence="3 17">Belongs to the ATP-dependent DNA ligase family.</text>
</comment>
<sequence length="973" mass="111132">MAPDTEMRDADAIEEEKLQYNHGGVTEQELDEKYPNRPHNHSKTLPFHELLTTLFNPLLANRKKPPGAAAPRRKTGPAHMTPNEIRHSIIERFISRWRQKVGNDFYPALRLIIPEKDRDRAMYGLKEKTIAKLIVRVIGIDKKSEDALALLNWKLPGHRVSASAGDFAARCFEVLTKRPIRSKAGDLTVGQVNAMLDELSLMSKEEEQLHVFEDFYRKMNPEELMWLIRMILRQMKIGATEKTLLDVWHKDAESLFNVSSSLRRVCWELYDPELSLHGDQSQIALMSCFQPELAGFTLSSFQKLVEKMKPDPDDDVFWIEEKLDGERMQLHMAREDSGKVRFSFWSRKAKDYTYLYGSGFDDDNAALTRHLTKAFHPSIRNIILDGEMVTWDMSLDAIVAFGTLKTAAISEQKNPFSDSGRRPLFRVFDCLYVNDKPLTRYTLRDRRKALEASIQPVHRRMEIHSYTEGRTVDDIKARLSQVVAEASEGLVVKNPRSMYKHERTEDWIKVKPEYMSEYGEDLDCLIIGGYFGSGSRGGRLSSFLCGLKVDENSKKCWSFFKVGGGMAAGDYAEIYHMTDGKWKDWNAQKPPDEYIELAGKGRQFEKPDQWIKPEDSIVVAVKAASVSNTDQFRTGYTLRFPRFKSIRKDRDWDTALSVKDFFQLKNEVEQKHEDNKFELDTTRKTKRAAPKRRKKPLEIAGNEVANQYAGPDTEIFKGLTFFVLPGTNKLKKSKADLEALVKSNGGNIVQTHTVENVICIGDSRILKAASIIKGGKHNIVRAQWLLDCVEQHQIDSEAGRSKFVLPYEPCHMFHTVEDDVEMIAANVDEFGDSYTRDLTVQSLAKLCESMADIDPSASFDFYAQLESHGIDLDESPGSMFRRTVVYFDAPEDDNLDAQFAQQVVQFGNGTIANSLGDKSITHVIVGANSQASRLKEIRSEMSSRRQVPRVVDMIWVLECWKEKTMLDEEKYVP</sequence>
<evidence type="ECO:0000256" key="18">
    <source>
        <dbReference type="SAM" id="MobiDB-lite"/>
    </source>
</evidence>
<dbReference type="SUPFAM" id="SSF52113">
    <property type="entry name" value="BRCT domain"/>
    <property type="match status" value="2"/>
</dbReference>
<dbReference type="SUPFAM" id="SSF117018">
    <property type="entry name" value="ATP-dependent DNA ligase DNA-binding domain"/>
    <property type="match status" value="1"/>
</dbReference>
<keyword evidence="8 16" id="KW-0227">DNA damage</keyword>
<comment type="subcellular location">
    <subcellularLocation>
        <location evidence="2">Nucleus</location>
    </subcellularLocation>
</comment>
<dbReference type="FunFam" id="2.40.50.140:FF:000234">
    <property type="entry name" value="DNA ligase"/>
    <property type="match status" value="1"/>
</dbReference>
<dbReference type="Pfam" id="PF01068">
    <property type="entry name" value="DNA_ligase_A_M"/>
    <property type="match status" value="1"/>
</dbReference>
<dbReference type="GO" id="GO:0046872">
    <property type="term" value="F:metal ion binding"/>
    <property type="evidence" value="ECO:0007669"/>
    <property type="project" value="UniProtKB-KW"/>
</dbReference>
<dbReference type="FunFam" id="3.30.470.30:FF:000013">
    <property type="entry name" value="DNA ligase"/>
    <property type="match status" value="1"/>
</dbReference>
<dbReference type="Gene3D" id="3.30.470.30">
    <property type="entry name" value="DNA ligase/mRNA capping enzyme"/>
    <property type="match status" value="1"/>
</dbReference>
<feature type="compositionally biased region" description="Basic residues" evidence="18">
    <location>
        <begin position="61"/>
        <end position="76"/>
    </location>
</feature>
<evidence type="ECO:0000256" key="7">
    <source>
        <dbReference type="ARBA" id="ARBA00022741"/>
    </source>
</evidence>
<keyword evidence="22" id="KW-1185">Reference proteome</keyword>
<dbReference type="InterPro" id="IPR029710">
    <property type="entry name" value="LIG4"/>
</dbReference>
<comment type="cofactor">
    <cofactor evidence="1">
        <name>Mg(2+)</name>
        <dbReference type="ChEBI" id="CHEBI:18420"/>
    </cofactor>
</comment>
<dbReference type="InterPro" id="IPR012310">
    <property type="entry name" value="DNA_ligase_ATP-dep_cent"/>
</dbReference>
<dbReference type="InterPro" id="IPR016059">
    <property type="entry name" value="DNA_ligase_ATP-dep_CS"/>
</dbReference>
<keyword evidence="4 16" id="KW-0436">Ligase</keyword>
<evidence type="ECO:0000256" key="16">
    <source>
        <dbReference type="RuleBase" id="RU000617"/>
    </source>
</evidence>
<feature type="domain" description="BRCT" evidence="20">
    <location>
        <begin position="711"/>
        <end position="794"/>
    </location>
</feature>
<evidence type="ECO:0000256" key="9">
    <source>
        <dbReference type="ARBA" id="ARBA00022840"/>
    </source>
</evidence>
<dbReference type="Pfam" id="PF16589">
    <property type="entry name" value="BRCT_2"/>
    <property type="match status" value="1"/>
</dbReference>
<keyword evidence="9 16" id="KW-0067">ATP-binding</keyword>